<name>A0ABR4WBF9_9GAMM</name>
<keyword evidence="2" id="KW-1185">Reference proteome</keyword>
<dbReference type="RefSeq" id="WP_035248367.1">
    <property type="nucleotide sequence ID" value="NZ_ARXU01000008.1"/>
</dbReference>
<accession>A0ABR4WBF9</accession>
<dbReference type="Proteomes" id="UP000029443">
    <property type="component" value="Unassembled WGS sequence"/>
</dbReference>
<proteinExistence type="predicted"/>
<evidence type="ECO:0000313" key="2">
    <source>
        <dbReference type="Proteomes" id="UP000029443"/>
    </source>
</evidence>
<organism evidence="1 2">
    <name type="scientific">Alcanivorax jadensis T9</name>
    <dbReference type="NCBI Taxonomy" id="1177181"/>
    <lineage>
        <taxon>Bacteria</taxon>
        <taxon>Pseudomonadati</taxon>
        <taxon>Pseudomonadota</taxon>
        <taxon>Gammaproteobacteria</taxon>
        <taxon>Oceanospirillales</taxon>
        <taxon>Alcanivoracaceae</taxon>
        <taxon>Alcanivorax</taxon>
    </lineage>
</organism>
<reference evidence="1 2" key="1">
    <citation type="submission" date="2012-09" db="EMBL/GenBank/DDBJ databases">
        <title>Genome Sequence of alkane-degrading Bacterium Alcanivorax jadensis T9.</title>
        <authorList>
            <person name="Lai Q."/>
            <person name="Shao Z."/>
        </authorList>
    </citation>
    <scope>NUCLEOTIDE SEQUENCE [LARGE SCALE GENOMIC DNA]</scope>
    <source>
        <strain evidence="1 2">T9</strain>
    </source>
</reference>
<dbReference type="EMBL" id="ARXU01000008">
    <property type="protein sequence ID" value="KGD60732.1"/>
    <property type="molecule type" value="Genomic_DNA"/>
</dbReference>
<comment type="caution">
    <text evidence="1">The sequence shown here is derived from an EMBL/GenBank/DDBJ whole genome shotgun (WGS) entry which is preliminary data.</text>
</comment>
<gene>
    <name evidence="1" type="ORF">T9A_02209</name>
</gene>
<evidence type="ECO:0000313" key="1">
    <source>
        <dbReference type="EMBL" id="KGD60732.1"/>
    </source>
</evidence>
<sequence length="216" mass="24464">MTWRLTQIDSSNRGDHYLLTDDDECYFFGEYTAQKGASHSESNQLIYNFKKCVSRKGKPEYKYKDVAISQAANLLRSPGFDLDQCTFVPVPPSKNKEDSLYDDRLIQALKVFNSANGGKVDFREIVTQMVSTEASHTANSRGSVEELVNLYKIDLTQVEQIKNFIIVFDDVLTTGRHFKAMKQVLLKAFPGSRVIGVFLTRRAIPAPTFDFGLDEL</sequence>
<protein>
    <recommendedName>
        <fullName evidence="3">Phosphoribosyltransferase</fullName>
    </recommendedName>
</protein>
<evidence type="ECO:0008006" key="3">
    <source>
        <dbReference type="Google" id="ProtNLM"/>
    </source>
</evidence>